<dbReference type="PANTHER" id="PTHR43033:SF1">
    <property type="entry name" value="TRNA(ILE)-LYSIDINE SYNTHASE-RELATED"/>
    <property type="match status" value="1"/>
</dbReference>
<dbReference type="InterPro" id="IPR012094">
    <property type="entry name" value="tRNA_Ile_lys_synt"/>
</dbReference>
<dbReference type="GO" id="GO:0005524">
    <property type="term" value="F:ATP binding"/>
    <property type="evidence" value="ECO:0007669"/>
    <property type="project" value="UniProtKB-UniRule"/>
</dbReference>
<keyword evidence="4 6" id="KW-0067">ATP-binding</keyword>
<dbReference type="GO" id="GO:0006400">
    <property type="term" value="P:tRNA modification"/>
    <property type="evidence" value="ECO:0007669"/>
    <property type="project" value="UniProtKB-UniRule"/>
</dbReference>
<keyword evidence="3 6" id="KW-0547">Nucleotide-binding</keyword>
<evidence type="ECO:0000259" key="7">
    <source>
        <dbReference type="Pfam" id="PF01171"/>
    </source>
</evidence>
<dbReference type="HAMAP" id="MF_01161">
    <property type="entry name" value="tRNA_Ile_lys_synt"/>
    <property type="match status" value="1"/>
</dbReference>
<sequence>MGQLLGPSFPSDIGLAVSGGGDSMSMLYLAHNWTRIWGVRLWVVTVDHGFRPESADEAAMVARECSELGWPHSTLRWHWDGQGNKMDAARRGRLEMIDRWRGDLQHVLLAHTRDDVAETFLMRLARGSGVEGLSAMAASRTVRHGGSRPLTAPEFDGVLPQQSMPVKGGPGHHSAFQVVRPCLTMTRAELRHYLRTLKGRWVEDPSNDDPAYGRSRIRQALPALAELGLDVTTLADTAERMARARNALRARAVQVWKEIGHEGRAGHIPTGEILFDRSGFEPVERDTQLRLLAAALQWVSSAEYRPRIAPLDALLDRLLAGGAGTLHGCEARMERDKLRIFREFKAVQGLTQPLDQGDGRVPLWDGRWQMHGSDTKGEFVRALGEDGWAQIGERPEAAPPFHSAKSLPSLWQGDTLVACHALGHTGTPGTRLWPMGQEMGSFARFLLSH</sequence>
<dbReference type="InterPro" id="IPR014729">
    <property type="entry name" value="Rossmann-like_a/b/a_fold"/>
</dbReference>
<dbReference type="EC" id="6.3.4.19" evidence="6"/>
<dbReference type="PANTHER" id="PTHR43033">
    <property type="entry name" value="TRNA(ILE)-LYSIDINE SYNTHASE-RELATED"/>
    <property type="match status" value="1"/>
</dbReference>
<evidence type="ECO:0000256" key="1">
    <source>
        <dbReference type="ARBA" id="ARBA00022598"/>
    </source>
</evidence>
<dbReference type="Gene3D" id="3.40.50.620">
    <property type="entry name" value="HUPs"/>
    <property type="match status" value="1"/>
</dbReference>
<keyword evidence="1 6" id="KW-0436">Ligase</keyword>
<dbReference type="AlphaFoldDB" id="A0A222DZ58"/>
<gene>
    <name evidence="6 8" type="primary">tilS</name>
    <name evidence="8" type="ORF">ANTHELSMS3_00266</name>
</gene>
<name>A0A222DZ58_9RHOB</name>
<evidence type="ECO:0000256" key="2">
    <source>
        <dbReference type="ARBA" id="ARBA00022694"/>
    </source>
</evidence>
<dbReference type="Proteomes" id="UP000203589">
    <property type="component" value="Chromosome"/>
</dbReference>
<dbReference type="NCBIfam" id="TIGR02432">
    <property type="entry name" value="lysidine_TilS_N"/>
    <property type="match status" value="1"/>
</dbReference>
<feature type="binding site" evidence="6">
    <location>
        <begin position="18"/>
        <end position="23"/>
    </location>
    <ligand>
        <name>ATP</name>
        <dbReference type="ChEBI" id="CHEBI:30616"/>
    </ligand>
</feature>
<evidence type="ECO:0000256" key="6">
    <source>
        <dbReference type="HAMAP-Rule" id="MF_01161"/>
    </source>
</evidence>
<comment type="similarity">
    <text evidence="6">Belongs to the tRNA(Ile)-lysidine synthase family.</text>
</comment>
<dbReference type="EMBL" id="CP022540">
    <property type="protein sequence ID" value="ASP18991.1"/>
    <property type="molecule type" value="Genomic_DNA"/>
</dbReference>
<dbReference type="GO" id="GO:0005737">
    <property type="term" value="C:cytoplasm"/>
    <property type="evidence" value="ECO:0007669"/>
    <property type="project" value="UniProtKB-SubCell"/>
</dbReference>
<dbReference type="KEGG" id="aht:ANTHELSMS3_00266"/>
<evidence type="ECO:0000256" key="4">
    <source>
        <dbReference type="ARBA" id="ARBA00022840"/>
    </source>
</evidence>
<dbReference type="SUPFAM" id="SSF52402">
    <property type="entry name" value="Adenine nucleotide alpha hydrolases-like"/>
    <property type="match status" value="1"/>
</dbReference>
<comment type="domain">
    <text evidence="6">The N-terminal region contains the highly conserved SGGXDS motif, predicted to be a P-loop motif involved in ATP binding.</text>
</comment>
<dbReference type="InterPro" id="IPR012795">
    <property type="entry name" value="tRNA_Ile_lys_synt_N"/>
</dbReference>
<protein>
    <recommendedName>
        <fullName evidence="6">tRNA(Ile)-lysidine synthase</fullName>
        <ecNumber evidence="6">6.3.4.19</ecNumber>
    </recommendedName>
    <alternativeName>
        <fullName evidence="6">tRNA(Ile)-2-lysyl-cytidine synthase</fullName>
    </alternativeName>
    <alternativeName>
        <fullName evidence="6">tRNA(Ile)-lysidine synthetase</fullName>
    </alternativeName>
</protein>
<evidence type="ECO:0000313" key="8">
    <source>
        <dbReference type="EMBL" id="ASP18991.1"/>
    </source>
</evidence>
<comment type="subcellular location">
    <subcellularLocation>
        <location evidence="6">Cytoplasm</location>
    </subcellularLocation>
</comment>
<keyword evidence="9" id="KW-1185">Reference proteome</keyword>
<comment type="function">
    <text evidence="6">Ligates lysine onto the cytidine present at position 34 of the AUA codon-specific tRNA(Ile) that contains the anticodon CAU, in an ATP-dependent manner. Cytidine is converted to lysidine, thus changing the amino acid specificity of the tRNA from methionine to isoleucine.</text>
</comment>
<accession>A0A222DZ58</accession>
<evidence type="ECO:0000313" key="9">
    <source>
        <dbReference type="Proteomes" id="UP000203589"/>
    </source>
</evidence>
<dbReference type="Pfam" id="PF01171">
    <property type="entry name" value="ATP_bind_3"/>
    <property type="match status" value="1"/>
</dbReference>
<reference evidence="8 9" key="1">
    <citation type="submission" date="2017-07" db="EMBL/GenBank/DDBJ databases">
        <title>Genome Sequence of Antarctobacter heliothermus Strain SMS3 Isolated from a culture of the Diatom Skeletonema marinoi.</title>
        <authorList>
            <person name="Topel M."/>
            <person name="Pinder M.I.M."/>
            <person name="Johansson O.N."/>
            <person name="Kourtchenko O."/>
            <person name="Godhe A."/>
            <person name="Clarke A.K."/>
        </authorList>
    </citation>
    <scope>NUCLEOTIDE SEQUENCE [LARGE SCALE GENOMIC DNA]</scope>
    <source>
        <strain evidence="8 9">SMS3</strain>
    </source>
</reference>
<dbReference type="GO" id="GO:0032267">
    <property type="term" value="F:tRNA(Ile)-lysidine synthase activity"/>
    <property type="evidence" value="ECO:0007669"/>
    <property type="project" value="UniProtKB-EC"/>
</dbReference>
<keyword evidence="2 6" id="KW-0819">tRNA processing</keyword>
<proteinExistence type="inferred from homology"/>
<dbReference type="InterPro" id="IPR011063">
    <property type="entry name" value="TilS/TtcA_N"/>
</dbReference>
<organism evidence="8 9">
    <name type="scientific">Antarctobacter heliothermus</name>
    <dbReference type="NCBI Taxonomy" id="74033"/>
    <lineage>
        <taxon>Bacteria</taxon>
        <taxon>Pseudomonadati</taxon>
        <taxon>Pseudomonadota</taxon>
        <taxon>Alphaproteobacteria</taxon>
        <taxon>Rhodobacterales</taxon>
        <taxon>Roseobacteraceae</taxon>
        <taxon>Antarctobacter</taxon>
    </lineage>
</organism>
<evidence type="ECO:0000256" key="5">
    <source>
        <dbReference type="ARBA" id="ARBA00048539"/>
    </source>
</evidence>
<dbReference type="CDD" id="cd01992">
    <property type="entry name" value="TilS_N"/>
    <property type="match status" value="1"/>
</dbReference>
<feature type="domain" description="tRNA(Ile)-lysidine/2-thiocytidine synthase N-terminal" evidence="7">
    <location>
        <begin position="14"/>
        <end position="219"/>
    </location>
</feature>
<comment type="catalytic activity">
    <reaction evidence="5 6">
        <text>cytidine(34) in tRNA(Ile2) + L-lysine + ATP = lysidine(34) in tRNA(Ile2) + AMP + diphosphate + H(+)</text>
        <dbReference type="Rhea" id="RHEA:43744"/>
        <dbReference type="Rhea" id="RHEA-COMP:10625"/>
        <dbReference type="Rhea" id="RHEA-COMP:10670"/>
        <dbReference type="ChEBI" id="CHEBI:15378"/>
        <dbReference type="ChEBI" id="CHEBI:30616"/>
        <dbReference type="ChEBI" id="CHEBI:32551"/>
        <dbReference type="ChEBI" id="CHEBI:33019"/>
        <dbReference type="ChEBI" id="CHEBI:82748"/>
        <dbReference type="ChEBI" id="CHEBI:83665"/>
        <dbReference type="ChEBI" id="CHEBI:456215"/>
        <dbReference type="EC" id="6.3.4.19"/>
    </reaction>
</comment>
<evidence type="ECO:0000256" key="3">
    <source>
        <dbReference type="ARBA" id="ARBA00022741"/>
    </source>
</evidence>
<keyword evidence="6" id="KW-0963">Cytoplasm</keyword>